<sequence length="63" mass="7296">MVICCNIQNATTNKITKNPHPAVINIRKHRPPVSFSLQFFICHNFKVELSEYKISNISKLRVI</sequence>
<gene>
    <name evidence="1" type="ORF">BT93_L1358</name>
</gene>
<evidence type="ECO:0000313" key="1">
    <source>
        <dbReference type="EMBL" id="KAF7848998.1"/>
    </source>
</evidence>
<reference evidence="1" key="1">
    <citation type="submission" date="2020-05" db="EMBL/GenBank/DDBJ databases">
        <title>WGS assembly of Corymbia citriodora subspecies variegata.</title>
        <authorList>
            <person name="Barry K."/>
            <person name="Hundley H."/>
            <person name="Shu S."/>
            <person name="Jenkins J."/>
            <person name="Grimwood J."/>
            <person name="Baten A."/>
        </authorList>
    </citation>
    <scope>NUCLEOTIDE SEQUENCE</scope>
    <source>
        <strain evidence="1">CV2-018</strain>
    </source>
</reference>
<accession>A0A8T0CMV6</accession>
<proteinExistence type="predicted"/>
<organism evidence="1 2">
    <name type="scientific">Corymbia citriodora subsp. variegata</name>
    <dbReference type="NCBI Taxonomy" id="360336"/>
    <lineage>
        <taxon>Eukaryota</taxon>
        <taxon>Viridiplantae</taxon>
        <taxon>Streptophyta</taxon>
        <taxon>Embryophyta</taxon>
        <taxon>Tracheophyta</taxon>
        <taxon>Spermatophyta</taxon>
        <taxon>Magnoliopsida</taxon>
        <taxon>eudicotyledons</taxon>
        <taxon>Gunneridae</taxon>
        <taxon>Pentapetalae</taxon>
        <taxon>rosids</taxon>
        <taxon>malvids</taxon>
        <taxon>Myrtales</taxon>
        <taxon>Myrtaceae</taxon>
        <taxon>Myrtoideae</taxon>
        <taxon>Eucalypteae</taxon>
        <taxon>Corymbia</taxon>
    </lineage>
</organism>
<name>A0A8T0CMV6_CORYI</name>
<dbReference type="Gramene" id="rna-gnl|WGS:JABURB|Cocit.L1358.1">
    <property type="protein sequence ID" value="cds-KAF7848998.1"/>
    <property type="gene ID" value="gene-BT93_L1358"/>
</dbReference>
<dbReference type="Proteomes" id="UP000806378">
    <property type="component" value="Unassembled WGS sequence"/>
</dbReference>
<dbReference type="AlphaFoldDB" id="A0A8T0CMV6"/>
<dbReference type="EMBL" id="MU089904">
    <property type="protein sequence ID" value="KAF7848998.1"/>
    <property type="molecule type" value="Genomic_DNA"/>
</dbReference>
<protein>
    <submittedName>
        <fullName evidence="1">Uncharacterized protein</fullName>
    </submittedName>
</protein>
<comment type="caution">
    <text evidence="1">The sequence shown here is derived from an EMBL/GenBank/DDBJ whole genome shotgun (WGS) entry which is preliminary data.</text>
</comment>
<keyword evidence="2" id="KW-1185">Reference proteome</keyword>
<evidence type="ECO:0000313" key="2">
    <source>
        <dbReference type="Proteomes" id="UP000806378"/>
    </source>
</evidence>